<reference evidence="1" key="1">
    <citation type="journal article" date="2019" name="Sci. Rep.">
        <title>Draft genome of Tanacetum cinerariifolium, the natural source of mosquito coil.</title>
        <authorList>
            <person name="Yamashiro T."/>
            <person name="Shiraishi A."/>
            <person name="Satake H."/>
            <person name="Nakayama K."/>
        </authorList>
    </citation>
    <scope>NUCLEOTIDE SEQUENCE</scope>
</reference>
<dbReference type="EMBL" id="BKCJ011245395">
    <property type="protein sequence ID" value="GFD09415.1"/>
    <property type="molecule type" value="Genomic_DNA"/>
</dbReference>
<proteinExistence type="predicted"/>
<evidence type="ECO:0000313" key="1">
    <source>
        <dbReference type="EMBL" id="GFD09415.1"/>
    </source>
</evidence>
<dbReference type="AlphaFoldDB" id="A0A699TFT2"/>
<name>A0A699TFT2_TANCI</name>
<feature type="non-terminal residue" evidence="1">
    <location>
        <position position="181"/>
    </location>
</feature>
<comment type="caution">
    <text evidence="1">The sequence shown here is derived from an EMBL/GenBank/DDBJ whole genome shotgun (WGS) entry which is preliminary data.</text>
</comment>
<organism evidence="1">
    <name type="scientific">Tanacetum cinerariifolium</name>
    <name type="common">Dalmatian daisy</name>
    <name type="synonym">Chrysanthemum cinerariifolium</name>
    <dbReference type="NCBI Taxonomy" id="118510"/>
    <lineage>
        <taxon>Eukaryota</taxon>
        <taxon>Viridiplantae</taxon>
        <taxon>Streptophyta</taxon>
        <taxon>Embryophyta</taxon>
        <taxon>Tracheophyta</taxon>
        <taxon>Spermatophyta</taxon>
        <taxon>Magnoliopsida</taxon>
        <taxon>eudicotyledons</taxon>
        <taxon>Gunneridae</taxon>
        <taxon>Pentapetalae</taxon>
        <taxon>asterids</taxon>
        <taxon>campanulids</taxon>
        <taxon>Asterales</taxon>
        <taxon>Asteraceae</taxon>
        <taxon>Asteroideae</taxon>
        <taxon>Anthemideae</taxon>
        <taxon>Anthemidinae</taxon>
        <taxon>Tanacetum</taxon>
    </lineage>
</organism>
<accession>A0A699TFT2</accession>
<sequence>MEVLLAKERILKLIQAWDKKEIESWSFSELLPQFLNDSRTILDYQKEQEEQADDEEMLQSREKFMKDIQTFLEKLSRYSFGVMPKVLSIAWERLSEIKHAITNEQYQPEEIRELMCKLLEDVRNIRVVLAEYINSPSWNRPTFYDNYEEYSILYKEYLENSSNMIAPILPTKEPEYSLSMG</sequence>
<gene>
    <name evidence="1" type="ORF">Tci_881384</name>
</gene>
<protein>
    <submittedName>
        <fullName evidence="1">Uncharacterized protein</fullName>
    </submittedName>
</protein>